<evidence type="ECO:0000313" key="3">
    <source>
        <dbReference type="EMBL" id="WUQ82023.1"/>
    </source>
</evidence>
<accession>A0ABZ1TSV1</accession>
<dbReference type="PROSITE" id="PS51257">
    <property type="entry name" value="PROKAR_LIPOPROTEIN"/>
    <property type="match status" value="1"/>
</dbReference>
<protein>
    <recommendedName>
        <fullName evidence="5">Lipoprotein</fullName>
    </recommendedName>
</protein>
<feature type="signal peptide" evidence="2">
    <location>
        <begin position="1"/>
        <end position="21"/>
    </location>
</feature>
<gene>
    <name evidence="3" type="ORF">OHA16_02925</name>
</gene>
<keyword evidence="2" id="KW-0732">Signal</keyword>
<evidence type="ECO:0000313" key="4">
    <source>
        <dbReference type="Proteomes" id="UP001432222"/>
    </source>
</evidence>
<dbReference type="Proteomes" id="UP001432222">
    <property type="component" value="Chromosome"/>
</dbReference>
<dbReference type="InterPro" id="IPR006311">
    <property type="entry name" value="TAT_signal"/>
</dbReference>
<reference evidence="3" key="1">
    <citation type="submission" date="2022-10" db="EMBL/GenBank/DDBJ databases">
        <title>The complete genomes of actinobacterial strains from the NBC collection.</title>
        <authorList>
            <person name="Joergensen T.S."/>
            <person name="Alvarez Arevalo M."/>
            <person name="Sterndorff E.B."/>
            <person name="Faurdal D."/>
            <person name="Vuksanovic O."/>
            <person name="Mourched A.-S."/>
            <person name="Charusanti P."/>
            <person name="Shaw S."/>
            <person name="Blin K."/>
            <person name="Weber T."/>
        </authorList>
    </citation>
    <scope>NUCLEOTIDE SEQUENCE</scope>
    <source>
        <strain evidence="3">NBC_00222</strain>
    </source>
</reference>
<evidence type="ECO:0000256" key="2">
    <source>
        <dbReference type="SAM" id="SignalP"/>
    </source>
</evidence>
<feature type="compositionally biased region" description="Low complexity" evidence="1">
    <location>
        <begin position="32"/>
        <end position="78"/>
    </location>
</feature>
<name>A0ABZ1TSV1_9ACTN</name>
<feature type="chain" id="PRO_5045270066" description="Lipoprotein" evidence="2">
    <location>
        <begin position="22"/>
        <end position="192"/>
    </location>
</feature>
<dbReference type="EMBL" id="CP108110">
    <property type="protein sequence ID" value="WUQ82023.1"/>
    <property type="molecule type" value="Genomic_DNA"/>
</dbReference>
<proteinExistence type="predicted"/>
<evidence type="ECO:0000256" key="1">
    <source>
        <dbReference type="SAM" id="MobiDB-lite"/>
    </source>
</evidence>
<keyword evidence="4" id="KW-1185">Reference proteome</keyword>
<sequence length="192" mass="19334">MSSRRTALAAVAAATAVLALAACGPDDGSGTGAAPAGSSAAQPSAAQPSAAKSAAAQPSATGSSAAQPSAGAPGGACAPPKPNGNHRVIHPVKQPRQDTVTYQETGYTCTVNDGQWEPTGPRKNLMFAPEVKAQLQPASGQYKTVVVGELWNHIGACLDHTPDAGVCSSGLNYEIALDGEGRINEIRELYAS</sequence>
<dbReference type="RefSeq" id="WP_328953094.1">
    <property type="nucleotide sequence ID" value="NZ_CP108110.1"/>
</dbReference>
<feature type="region of interest" description="Disordered" evidence="1">
    <location>
        <begin position="24"/>
        <end position="99"/>
    </location>
</feature>
<organism evidence="3 4">
    <name type="scientific">Kitasatospora purpeofusca</name>
    <dbReference type="NCBI Taxonomy" id="67352"/>
    <lineage>
        <taxon>Bacteria</taxon>
        <taxon>Bacillati</taxon>
        <taxon>Actinomycetota</taxon>
        <taxon>Actinomycetes</taxon>
        <taxon>Kitasatosporales</taxon>
        <taxon>Streptomycetaceae</taxon>
        <taxon>Kitasatospora</taxon>
    </lineage>
</organism>
<evidence type="ECO:0008006" key="5">
    <source>
        <dbReference type="Google" id="ProtNLM"/>
    </source>
</evidence>
<dbReference type="PROSITE" id="PS51318">
    <property type="entry name" value="TAT"/>
    <property type="match status" value="1"/>
</dbReference>